<dbReference type="InterPro" id="IPR001343">
    <property type="entry name" value="Hemolysn_Ca-bd"/>
</dbReference>
<dbReference type="AlphaFoldDB" id="A0A975YEP1"/>
<feature type="compositionally biased region" description="Pro residues" evidence="3">
    <location>
        <begin position="199"/>
        <end position="216"/>
    </location>
</feature>
<organism evidence="4">
    <name type="scientific">Gymnodinialimonas phycosphaerae</name>
    <dbReference type="NCBI Taxonomy" id="2841589"/>
    <lineage>
        <taxon>Bacteria</taxon>
        <taxon>Pseudomonadati</taxon>
        <taxon>Pseudomonadota</taxon>
        <taxon>Alphaproteobacteria</taxon>
        <taxon>Rhodobacterales</taxon>
        <taxon>Paracoccaceae</taxon>
        <taxon>Gymnodinialimonas</taxon>
    </lineage>
</organism>
<dbReference type="InterPro" id="IPR050557">
    <property type="entry name" value="RTX_toxin/Mannuronan_C5-epim"/>
</dbReference>
<accession>A0A975YEP1</accession>
<name>A0A975YEP1_9RHOB</name>
<dbReference type="GO" id="GO:0005576">
    <property type="term" value="C:extracellular region"/>
    <property type="evidence" value="ECO:0007669"/>
    <property type="project" value="UniProtKB-SubCell"/>
</dbReference>
<keyword evidence="5" id="KW-1185">Reference proteome</keyword>
<dbReference type="PANTHER" id="PTHR38340:SF1">
    <property type="entry name" value="S-LAYER PROTEIN"/>
    <property type="match status" value="1"/>
</dbReference>
<dbReference type="EMBL" id="CP078073">
    <property type="protein sequence ID" value="QXL86573.1"/>
    <property type="molecule type" value="Genomic_DNA"/>
</dbReference>
<feature type="region of interest" description="Disordered" evidence="3">
    <location>
        <begin position="153"/>
        <end position="256"/>
    </location>
</feature>
<proteinExistence type="predicted"/>
<dbReference type="SUPFAM" id="SSF51120">
    <property type="entry name" value="beta-Roll"/>
    <property type="match status" value="2"/>
</dbReference>
<reference evidence="4 5" key="1">
    <citation type="submission" date="2021-07" db="EMBL/GenBank/DDBJ databases">
        <title>Karlodiniumbacter phycospheric gen. nov., sp. nov., a phycosphere bacterium isolated from karlodinium veneficum.</title>
        <authorList>
            <person name="Peng Y."/>
            <person name="Jiang L."/>
            <person name="Lee J."/>
        </authorList>
    </citation>
    <scope>NUCLEOTIDE SEQUENCE</scope>
    <source>
        <strain evidence="4 5">N5</strain>
    </source>
</reference>
<comment type="subcellular location">
    <subcellularLocation>
        <location evidence="1">Secreted</location>
    </subcellularLocation>
</comment>
<evidence type="ECO:0000256" key="2">
    <source>
        <dbReference type="ARBA" id="ARBA00022525"/>
    </source>
</evidence>
<feature type="compositionally biased region" description="Low complexity" evidence="3">
    <location>
        <begin position="233"/>
        <end position="242"/>
    </location>
</feature>
<dbReference type="GO" id="GO:0005509">
    <property type="term" value="F:calcium ion binding"/>
    <property type="evidence" value="ECO:0007669"/>
    <property type="project" value="InterPro"/>
</dbReference>
<evidence type="ECO:0000256" key="3">
    <source>
        <dbReference type="SAM" id="MobiDB-lite"/>
    </source>
</evidence>
<dbReference type="PRINTS" id="PR00313">
    <property type="entry name" value="CABNDNGRPT"/>
</dbReference>
<protein>
    <submittedName>
        <fullName evidence="4">Uncharacterized protein</fullName>
    </submittedName>
</protein>
<dbReference type="EMBL" id="JAIMBW010000001">
    <property type="protein sequence ID" value="MBY4893879.1"/>
    <property type="molecule type" value="Genomic_DNA"/>
</dbReference>
<dbReference type="Gene3D" id="2.150.10.10">
    <property type="entry name" value="Serralysin-like metalloprotease, C-terminal"/>
    <property type="match status" value="2"/>
</dbReference>
<dbReference type="Proteomes" id="UP000693972">
    <property type="component" value="Unassembled WGS sequence"/>
</dbReference>
<keyword evidence="2" id="KW-0964">Secreted</keyword>
<dbReference type="PROSITE" id="PS00330">
    <property type="entry name" value="HEMOLYSIN_CALCIUM"/>
    <property type="match status" value="2"/>
</dbReference>
<sequence>MINVHAKNAQASEGKARLDEMAELKENAPSTSNRKILASMGSLTAFLVYMRSFWSPETAQAQTLDGLDGKINADELEICEIPDVGAWRAEMALALPKKKQTELKDPKALAALEGQETASVNNGHLFLQDGPEVNLPTLSRMAPTKVTPLSFSLDGGAKAHSSSHPFEHAKSQAHGVAAPGGTSGTDDGDEQFPTDPNLVTPPVPEPAPSIPQPGTEPPLDDDVCNGDDDCQPGQGVNNGQVGADDDDCGSDSCADAAQADDCDSFEDSTQAQDDCDTYPVDGCGDDNSPTIALELVEGSLLADFLFGTDAAEEMLGHDGDDRIEGMGGDDAIMGGAGNDDLSGGAGDDLLIGEIGDDLMDGDAGDDLLIGGEGSDHIHGGEGDDRILGGAGDDVLYDGQGRDVLLGGVGDDTIHLTLDSEVDFIDGETGADRLDLSAALVSSRTDIARSEVTLDDGPTDKLSGIEIFVSGSAEDEFDFSGLAASAKPDDAPMFFQITDFGRGDTVRATGEFSLAFDDLSDDALWPSAPDEVSDLEARIRETSGDGADAVPSRLSFRTATEEDMVARVIDFDFDGDGRVDLTVTIQNEPSQDALPFAEQA</sequence>
<dbReference type="InterPro" id="IPR011049">
    <property type="entry name" value="Serralysin-like_metalloprot_C"/>
</dbReference>
<evidence type="ECO:0000313" key="4">
    <source>
        <dbReference type="EMBL" id="QXL86573.1"/>
    </source>
</evidence>
<dbReference type="Pfam" id="PF00353">
    <property type="entry name" value="HemolysinCabind"/>
    <property type="match status" value="2"/>
</dbReference>
<evidence type="ECO:0000313" key="5">
    <source>
        <dbReference type="Proteomes" id="UP000693972"/>
    </source>
</evidence>
<feature type="compositionally biased region" description="Acidic residues" evidence="3">
    <location>
        <begin position="218"/>
        <end position="230"/>
    </location>
</feature>
<dbReference type="InterPro" id="IPR018511">
    <property type="entry name" value="Hemolysin-typ_Ca-bd_CS"/>
</dbReference>
<evidence type="ECO:0000256" key="1">
    <source>
        <dbReference type="ARBA" id="ARBA00004613"/>
    </source>
</evidence>
<dbReference type="PANTHER" id="PTHR38340">
    <property type="entry name" value="S-LAYER PROTEIN"/>
    <property type="match status" value="1"/>
</dbReference>
<gene>
    <name evidence="4" type="ORF">KUL25_14005</name>
</gene>
<dbReference type="RefSeq" id="WP_257893518.1">
    <property type="nucleotide sequence ID" value="NZ_JAIMBW010000001.1"/>
</dbReference>